<dbReference type="STRING" id="824.CGRAC_0687"/>
<dbReference type="EMBL" id="ACYG01000027">
    <property type="protein sequence ID" value="EEV17268.1"/>
    <property type="molecule type" value="Genomic_DNA"/>
</dbReference>
<gene>
    <name evidence="1" type="ORF">CAMGR0001_1564</name>
</gene>
<proteinExistence type="predicted"/>
<protein>
    <submittedName>
        <fullName evidence="1">Uncharacterized protein</fullName>
    </submittedName>
</protein>
<organism evidence="1 2">
    <name type="scientific">Campylobacter gracilis RM3268</name>
    <dbReference type="NCBI Taxonomy" id="553220"/>
    <lineage>
        <taxon>Bacteria</taxon>
        <taxon>Pseudomonadati</taxon>
        <taxon>Campylobacterota</taxon>
        <taxon>Epsilonproteobacteria</taxon>
        <taxon>Campylobacterales</taxon>
        <taxon>Campylobacteraceae</taxon>
        <taxon>Campylobacter</taxon>
    </lineage>
</organism>
<dbReference type="Proteomes" id="UP000005709">
    <property type="component" value="Unassembled WGS sequence"/>
</dbReference>
<comment type="caution">
    <text evidence="1">The sequence shown here is derived from an EMBL/GenBank/DDBJ whole genome shotgun (WGS) entry which is preliminary data.</text>
</comment>
<keyword evidence="2" id="KW-1185">Reference proteome</keyword>
<dbReference type="AlphaFoldDB" id="C8PK13"/>
<accession>C8PK13</accession>
<reference evidence="1 2" key="1">
    <citation type="submission" date="2009-07" db="EMBL/GenBank/DDBJ databases">
        <authorList>
            <person name="Madupu R."/>
            <person name="Sebastian Y."/>
            <person name="Durkin A.S."/>
            <person name="Torralba M."/>
            <person name="Methe B."/>
            <person name="Sutton G.G."/>
            <person name="Strausberg R.L."/>
            <person name="Nelson K.E."/>
        </authorList>
    </citation>
    <scope>NUCLEOTIDE SEQUENCE [LARGE SCALE GENOMIC DNA]</scope>
    <source>
        <strain evidence="1 2">RM3268</strain>
    </source>
</reference>
<evidence type="ECO:0000313" key="1">
    <source>
        <dbReference type="EMBL" id="EEV17268.1"/>
    </source>
</evidence>
<evidence type="ECO:0000313" key="2">
    <source>
        <dbReference type="Proteomes" id="UP000005709"/>
    </source>
</evidence>
<sequence length="75" mass="8918">MLAKFRRFAKGADLRRANHYFAEKAKFTARKFHILREARKFRFLEAIDKFCPLQAALNFKILPPQNGHSYQARLH</sequence>
<name>C8PK13_9BACT</name>